<evidence type="ECO:0000313" key="1">
    <source>
        <dbReference type="EMBL" id="RMX38899.1"/>
    </source>
</evidence>
<proteinExistence type="predicted"/>
<gene>
    <name evidence="1" type="ORF">pdam_00025084</name>
</gene>
<evidence type="ECO:0000313" key="2">
    <source>
        <dbReference type="Proteomes" id="UP000275408"/>
    </source>
</evidence>
<name>A0A3M6TC67_POCDA</name>
<keyword evidence="2" id="KW-1185">Reference proteome</keyword>
<organism evidence="1 2">
    <name type="scientific">Pocillopora damicornis</name>
    <name type="common">Cauliflower coral</name>
    <name type="synonym">Millepora damicornis</name>
    <dbReference type="NCBI Taxonomy" id="46731"/>
    <lineage>
        <taxon>Eukaryota</taxon>
        <taxon>Metazoa</taxon>
        <taxon>Cnidaria</taxon>
        <taxon>Anthozoa</taxon>
        <taxon>Hexacorallia</taxon>
        <taxon>Scleractinia</taxon>
        <taxon>Astrocoeniina</taxon>
        <taxon>Pocilloporidae</taxon>
        <taxon>Pocillopora</taxon>
    </lineage>
</organism>
<dbReference type="AlphaFoldDB" id="A0A3M6TC67"/>
<dbReference type="Proteomes" id="UP000275408">
    <property type="component" value="Unassembled WGS sequence"/>
</dbReference>
<comment type="caution">
    <text evidence="1">The sequence shown here is derived from an EMBL/GenBank/DDBJ whole genome shotgun (WGS) entry which is preliminary data.</text>
</comment>
<sequence>MVEKVLVQLWSLFHNSPKKTAYAKVVVSYNQISLSMQGCKKIGKSFKKAHRTIWISMEKDIGNVYNYFVPLTPTLCLLNEDGDSVATGLLQHIGNIKFLSAVYLLHQVLTPPAHLSKVFQAGSVSFAAIGYILETMSEQKRPLSALQEDLCKDGTLNQDSPSEEKSIKLATKEIITVPNAICMIIPESIVKQYLTYSQESGFTPQSQRTLLRILSVCSASVQ</sequence>
<reference evidence="1 2" key="1">
    <citation type="journal article" date="2018" name="Sci. Rep.">
        <title>Comparative analysis of the Pocillopora damicornis genome highlights role of immune system in coral evolution.</title>
        <authorList>
            <person name="Cunning R."/>
            <person name="Bay R.A."/>
            <person name="Gillette P."/>
            <person name="Baker A.C."/>
            <person name="Traylor-Knowles N."/>
        </authorList>
    </citation>
    <scope>NUCLEOTIDE SEQUENCE [LARGE SCALE GENOMIC DNA]</scope>
    <source>
        <strain evidence="1">RSMAS</strain>
        <tissue evidence="1">Whole animal</tissue>
    </source>
</reference>
<accession>A0A3M6TC67</accession>
<dbReference type="EMBL" id="RCHS01003920">
    <property type="protein sequence ID" value="RMX38899.1"/>
    <property type="molecule type" value="Genomic_DNA"/>
</dbReference>
<protein>
    <submittedName>
        <fullName evidence="1">Uncharacterized protein</fullName>
    </submittedName>
</protein>